<accession>I3T3V5</accession>
<evidence type="ECO:0000313" key="1">
    <source>
        <dbReference type="EMBL" id="AFK47197.1"/>
    </source>
</evidence>
<protein>
    <submittedName>
        <fullName evidence="1">Uncharacterized protein</fullName>
    </submittedName>
</protein>
<dbReference type="EMBL" id="BT147403">
    <property type="protein sequence ID" value="AFK47197.1"/>
    <property type="molecule type" value="mRNA"/>
</dbReference>
<sequence>MMSWYSWPKLVRKCSCEGKTKPLAGWWVPYKQDGSLEF</sequence>
<proteinExistence type="evidence at transcript level"/>
<name>I3T3V5_MEDTR</name>
<dbReference type="AlphaFoldDB" id="I3T3V5"/>
<organism evidence="1">
    <name type="scientific">Medicago truncatula</name>
    <name type="common">Barrel medic</name>
    <name type="synonym">Medicago tribuloides</name>
    <dbReference type="NCBI Taxonomy" id="3880"/>
    <lineage>
        <taxon>Eukaryota</taxon>
        <taxon>Viridiplantae</taxon>
        <taxon>Streptophyta</taxon>
        <taxon>Embryophyta</taxon>
        <taxon>Tracheophyta</taxon>
        <taxon>Spermatophyta</taxon>
        <taxon>Magnoliopsida</taxon>
        <taxon>eudicotyledons</taxon>
        <taxon>Gunneridae</taxon>
        <taxon>Pentapetalae</taxon>
        <taxon>rosids</taxon>
        <taxon>fabids</taxon>
        <taxon>Fabales</taxon>
        <taxon>Fabaceae</taxon>
        <taxon>Papilionoideae</taxon>
        <taxon>50 kb inversion clade</taxon>
        <taxon>NPAAA clade</taxon>
        <taxon>Hologalegina</taxon>
        <taxon>IRL clade</taxon>
        <taxon>Trifolieae</taxon>
        <taxon>Medicago</taxon>
    </lineage>
</organism>
<reference evidence="1" key="1">
    <citation type="submission" date="2012-05" db="EMBL/GenBank/DDBJ databases">
        <authorList>
            <person name="Krishnakumar V."/>
            <person name="Cheung F."/>
            <person name="Xiao Y."/>
            <person name="Chan A."/>
            <person name="Moskal W.A."/>
            <person name="Town C.D."/>
        </authorList>
    </citation>
    <scope>NUCLEOTIDE SEQUENCE</scope>
</reference>